<accession>A0ABM0WNZ9</accession>
<organism evidence="2 3">
    <name type="scientific">Camelina sativa</name>
    <name type="common">False flax</name>
    <name type="synonym">Myagrum sativum</name>
    <dbReference type="NCBI Taxonomy" id="90675"/>
    <lineage>
        <taxon>Eukaryota</taxon>
        <taxon>Viridiplantae</taxon>
        <taxon>Streptophyta</taxon>
        <taxon>Embryophyta</taxon>
        <taxon>Tracheophyta</taxon>
        <taxon>Spermatophyta</taxon>
        <taxon>Magnoliopsida</taxon>
        <taxon>eudicotyledons</taxon>
        <taxon>Gunneridae</taxon>
        <taxon>Pentapetalae</taxon>
        <taxon>rosids</taxon>
        <taxon>malvids</taxon>
        <taxon>Brassicales</taxon>
        <taxon>Brassicaceae</taxon>
        <taxon>Camelineae</taxon>
        <taxon>Camelina</taxon>
    </lineage>
</organism>
<dbReference type="InterPro" id="IPR012337">
    <property type="entry name" value="RNaseH-like_sf"/>
</dbReference>
<dbReference type="Pfam" id="PF00078">
    <property type="entry name" value="RVT_1"/>
    <property type="match status" value="1"/>
</dbReference>
<dbReference type="InterPro" id="IPR043502">
    <property type="entry name" value="DNA/RNA_pol_sf"/>
</dbReference>
<dbReference type="CDD" id="cd06222">
    <property type="entry name" value="RNase_H_like"/>
    <property type="match status" value="1"/>
</dbReference>
<dbReference type="SUPFAM" id="SSF56219">
    <property type="entry name" value="DNase I-like"/>
    <property type="match status" value="1"/>
</dbReference>
<dbReference type="InterPro" id="IPR026960">
    <property type="entry name" value="RVT-Znf"/>
</dbReference>
<reference evidence="3" key="2">
    <citation type="submission" date="2025-08" db="UniProtKB">
        <authorList>
            <consortium name="RefSeq"/>
        </authorList>
    </citation>
    <scope>IDENTIFICATION</scope>
    <source>
        <tissue evidence="3">Leaf</tissue>
    </source>
</reference>
<dbReference type="CDD" id="cd01650">
    <property type="entry name" value="RT_nLTR_like"/>
    <property type="match status" value="1"/>
</dbReference>
<dbReference type="Gene3D" id="3.30.420.10">
    <property type="entry name" value="Ribonuclease H-like superfamily/Ribonuclease H"/>
    <property type="match status" value="1"/>
</dbReference>
<dbReference type="InterPro" id="IPR002156">
    <property type="entry name" value="RNaseH_domain"/>
</dbReference>
<dbReference type="InterPro" id="IPR044730">
    <property type="entry name" value="RNase_H-like_dom_plant"/>
</dbReference>
<protein>
    <submittedName>
        <fullName evidence="3">Uncharacterized protein LOC104753332</fullName>
    </submittedName>
</protein>
<proteinExistence type="predicted"/>
<dbReference type="GeneID" id="104753332"/>
<dbReference type="InterPro" id="IPR036397">
    <property type="entry name" value="RNaseH_sf"/>
</dbReference>
<evidence type="ECO:0000313" key="2">
    <source>
        <dbReference type="Proteomes" id="UP000694864"/>
    </source>
</evidence>
<dbReference type="RefSeq" id="XP_010473903.1">
    <property type="nucleotide sequence ID" value="XM_010475601.1"/>
</dbReference>
<dbReference type="InterPro" id="IPR052343">
    <property type="entry name" value="Retrotransposon-Effector_Assoc"/>
</dbReference>
<feature type="domain" description="Reverse transcriptase" evidence="1">
    <location>
        <begin position="293"/>
        <end position="592"/>
    </location>
</feature>
<dbReference type="Pfam" id="PF13456">
    <property type="entry name" value="RVT_3"/>
    <property type="match status" value="1"/>
</dbReference>
<dbReference type="PROSITE" id="PS50878">
    <property type="entry name" value="RT_POL"/>
    <property type="match status" value="1"/>
</dbReference>
<evidence type="ECO:0000259" key="1">
    <source>
        <dbReference type="PROSITE" id="PS50878"/>
    </source>
</evidence>
<dbReference type="PANTHER" id="PTHR46890:SF48">
    <property type="entry name" value="RNA-DIRECTED DNA POLYMERASE"/>
    <property type="match status" value="1"/>
</dbReference>
<dbReference type="InterPro" id="IPR036691">
    <property type="entry name" value="Endo/exonu/phosph_ase_sf"/>
</dbReference>
<dbReference type="InterPro" id="IPR000477">
    <property type="entry name" value="RT_dom"/>
</dbReference>
<dbReference type="Pfam" id="PF13966">
    <property type="entry name" value="zf-RVT"/>
    <property type="match status" value="1"/>
</dbReference>
<dbReference type="SUPFAM" id="SSF53098">
    <property type="entry name" value="Ribonuclease H-like"/>
    <property type="match status" value="1"/>
</dbReference>
<dbReference type="Gene3D" id="3.60.10.10">
    <property type="entry name" value="Endonuclease/exonuclease/phosphatase"/>
    <property type="match status" value="1"/>
</dbReference>
<reference evidence="2" key="1">
    <citation type="journal article" date="2014" name="Nat. Commun.">
        <title>The emerging biofuel crop Camelina sativa retains a highly undifferentiated hexaploid genome structure.</title>
        <authorList>
            <person name="Kagale S."/>
            <person name="Koh C."/>
            <person name="Nixon J."/>
            <person name="Bollina V."/>
            <person name="Clarke W.E."/>
            <person name="Tuteja R."/>
            <person name="Spillane C."/>
            <person name="Robinson S.J."/>
            <person name="Links M.G."/>
            <person name="Clarke C."/>
            <person name="Higgins E.E."/>
            <person name="Huebert T."/>
            <person name="Sharpe A.G."/>
            <person name="Parkin I.A."/>
        </authorList>
    </citation>
    <scope>NUCLEOTIDE SEQUENCE [LARGE SCALE GENOMIC DNA]</scope>
    <source>
        <strain evidence="2">cv. DH55</strain>
    </source>
</reference>
<evidence type="ECO:0000313" key="3">
    <source>
        <dbReference type="RefSeq" id="XP_010473903.1"/>
    </source>
</evidence>
<gene>
    <name evidence="3" type="primary">LOC104753332</name>
</gene>
<dbReference type="SUPFAM" id="SSF56672">
    <property type="entry name" value="DNA/RNA polymerases"/>
    <property type="match status" value="1"/>
</dbReference>
<dbReference type="Proteomes" id="UP000694864">
    <property type="component" value="Chromosome 2"/>
</dbReference>
<keyword evidence="2" id="KW-1185">Reference proteome</keyword>
<sequence>MWCGNGWFMIGDFNEITGNHEKKGGRRRLENSFIPFRTMLADCGMLEFPFKGNHFSWVGRRSNGKVQCCLDRAVGNEEWHNLFSHTNVEYLKLWGSDHRPVLARIKSRDRRIQRSFKFDIRCLGKPGFKDAVAEGWGGKESLDDGNVFEKILDEAQCSDSATSDEELALKWRLCGALRDEEIYWKQKSRATWMREGDRNTKYFHATTKQRRARNRIISIKDENGLLVETEDGIEEVATRYFQTLFTASTTSGSEDALRYVDSRVSPETNAVLSRDFSDSEIKKAVFSINPDKAPGSDGILDPRINQTNICLIPKNERPRAMSEFCPISLCNVSYKIISKVLCNHLKGALPNLISETQSAFVARRLITDNILLAQENFHALRTNPICKAKFVAIKTDMSKAYDRVEWLFLEALMDKLGFCEKWRRWIMSCISSVSYKVLLNGEAKWSITPSRGLRQGDPLSPFLFIILTEALISQLKGAEEEGRITGLKIAQGSPPISHLLFADDSLFFCKADIPQCAELLRIINIYDLASGQQLNAEKSAILFGSKVDNSLKVDIKRAIGIAKEGGMGMYLGLPEKICGSKQQVFSYGGLGFWDLKDFNIALLAKQLWRLLRYPDSLLARVLKGRYFRYSNPLEVKTASSPSFGWKSMMAAKSLLNDGLRKNIKSGFNTKVWSDNWIPTIPARPVVSRDPVQDPHLYVNHLIDFNTKCWRVEKLEELIDHMDIPLILGLNPSRTFQLDDYVWVHSKSGQYTVKSGYLLATLQNNDKEMVLEPSTTKLKSYAWKLQTSRKIQHFIWQAVSGCVSTCSRLVDRHCGTDRTCARCGAAEETINHVLFKCPPALQAWALSGVPSNPGIFPCDSLFANFDFLFWRIQDLGLDASTLQMIPWLVWYIWKARNEKVFNNRDIGPQESISIANAEAQRWKLAQLLDEEEEADEVYPSQSFSAVQSAHRVSVTCQVDGSWAPRDSFSGIGFYLEGSSQPLVGLKSLPRLLSPLHAELEALTWAMENALEKGFMEVHFETDCSELASVLDVTNDWPAMASELDVFTTLRARFSYFSLGCIPRLNNVRADRLAKAARARGVLISHVSFQVPEWIAHRLAYLNQLNKMW</sequence>
<name>A0ABM0WNZ9_CAMSA</name>
<dbReference type="PANTHER" id="PTHR46890">
    <property type="entry name" value="NON-LTR RETROLELEMENT REVERSE TRANSCRIPTASE-LIKE PROTEIN-RELATED"/>
    <property type="match status" value="1"/>
</dbReference>